<dbReference type="AlphaFoldDB" id="A0A8J7H516"/>
<dbReference type="InterPro" id="IPR025997">
    <property type="entry name" value="SBP_2_dom"/>
</dbReference>
<dbReference type="Pfam" id="PF13407">
    <property type="entry name" value="Peripla_BP_4"/>
    <property type="match status" value="1"/>
</dbReference>
<keyword evidence="7" id="KW-1185">Reference proteome</keyword>
<keyword evidence="3" id="KW-0732">Signal</keyword>
<dbReference type="RefSeq" id="WP_197662491.1">
    <property type="nucleotide sequence ID" value="NZ_JAEAGR010000018.1"/>
</dbReference>
<dbReference type="Gene3D" id="3.40.50.2300">
    <property type="match status" value="2"/>
</dbReference>
<dbReference type="EMBL" id="JAEAGR010000018">
    <property type="protein sequence ID" value="MBH1942242.1"/>
    <property type="molecule type" value="Genomic_DNA"/>
</dbReference>
<accession>A0A8J7H516</accession>
<keyword evidence="4" id="KW-1133">Transmembrane helix</keyword>
<dbReference type="SUPFAM" id="SSF53822">
    <property type="entry name" value="Periplasmic binding protein-like I"/>
    <property type="match status" value="1"/>
</dbReference>
<comment type="similarity">
    <text evidence="2">Belongs to the bacterial solute-binding protein 2 family.</text>
</comment>
<sequence>MLIREDNVSMDRLVKRIKKNRIIAFASISSIAAGLVIIFIGMTFYKNSISKIGIAEAIDYRTYQYHYAIISKEADAPFWEAIYQGALDQGKEQNVYVEKIGSNLSVSYSLKDLMLMAIAAKVDGIIIEPDDEEDMIELINMADEEGIPVITVLKDAPLSKRKSFIGINSYNQGQIYGKQVLEVLGAGKQKVTVLFNSDAMEASQNIIYSSIREMVDNENVEVKTATVNTQSAFSPAEDIRNIIMDTQNPPDVLVCLSAVDTKNAYQAVVDYNKVGDIDIIGYYEEDLILKAIEKDIIHSTMTIDAKQLGAICVEALTEFKETNQVSDYLTVDISVINGENVKRYIKEIESEKEVIK</sequence>
<dbReference type="GO" id="GO:0030313">
    <property type="term" value="C:cell envelope"/>
    <property type="evidence" value="ECO:0007669"/>
    <property type="project" value="UniProtKB-SubCell"/>
</dbReference>
<dbReference type="PANTHER" id="PTHR46847:SF1">
    <property type="entry name" value="D-ALLOSE-BINDING PERIPLASMIC PROTEIN-RELATED"/>
    <property type="match status" value="1"/>
</dbReference>
<evidence type="ECO:0000256" key="4">
    <source>
        <dbReference type="SAM" id="Phobius"/>
    </source>
</evidence>
<dbReference type="GO" id="GO:0030246">
    <property type="term" value="F:carbohydrate binding"/>
    <property type="evidence" value="ECO:0007669"/>
    <property type="project" value="UniProtKB-ARBA"/>
</dbReference>
<evidence type="ECO:0000259" key="5">
    <source>
        <dbReference type="Pfam" id="PF13407"/>
    </source>
</evidence>
<gene>
    <name evidence="6" type="ORF">I5677_15180</name>
</gene>
<protein>
    <submittedName>
        <fullName evidence="6">Substrate-binding domain-containing protein</fullName>
    </submittedName>
</protein>
<comment type="caution">
    <text evidence="6">The sequence shown here is derived from an EMBL/GenBank/DDBJ whole genome shotgun (WGS) entry which is preliminary data.</text>
</comment>
<evidence type="ECO:0000313" key="6">
    <source>
        <dbReference type="EMBL" id="MBH1942242.1"/>
    </source>
</evidence>
<dbReference type="PANTHER" id="PTHR46847">
    <property type="entry name" value="D-ALLOSE-BINDING PERIPLASMIC PROTEIN-RELATED"/>
    <property type="match status" value="1"/>
</dbReference>
<organism evidence="6 7">
    <name type="scientific">Mobilitalea sibirica</name>
    <dbReference type="NCBI Taxonomy" id="1462919"/>
    <lineage>
        <taxon>Bacteria</taxon>
        <taxon>Bacillati</taxon>
        <taxon>Bacillota</taxon>
        <taxon>Clostridia</taxon>
        <taxon>Lachnospirales</taxon>
        <taxon>Lachnospiraceae</taxon>
        <taxon>Mobilitalea</taxon>
    </lineage>
</organism>
<evidence type="ECO:0000256" key="2">
    <source>
        <dbReference type="ARBA" id="ARBA00007639"/>
    </source>
</evidence>
<keyword evidence="4" id="KW-0472">Membrane</keyword>
<reference evidence="6" key="1">
    <citation type="submission" date="2020-12" db="EMBL/GenBank/DDBJ databases">
        <title>M. sibirica DSM 26468T genome.</title>
        <authorList>
            <person name="Thieme N."/>
            <person name="Rettenmaier R."/>
            <person name="Zverlov V."/>
            <person name="Liebl W."/>
        </authorList>
    </citation>
    <scope>NUCLEOTIDE SEQUENCE</scope>
    <source>
        <strain evidence="6">DSM 26468</strain>
    </source>
</reference>
<keyword evidence="4" id="KW-0812">Transmembrane</keyword>
<evidence type="ECO:0000313" key="7">
    <source>
        <dbReference type="Proteomes" id="UP000623269"/>
    </source>
</evidence>
<feature type="domain" description="Periplasmic binding protein" evidence="5">
    <location>
        <begin position="68"/>
        <end position="317"/>
    </location>
</feature>
<dbReference type="Proteomes" id="UP000623269">
    <property type="component" value="Unassembled WGS sequence"/>
</dbReference>
<proteinExistence type="inferred from homology"/>
<dbReference type="InterPro" id="IPR028082">
    <property type="entry name" value="Peripla_BP_I"/>
</dbReference>
<evidence type="ECO:0000256" key="3">
    <source>
        <dbReference type="ARBA" id="ARBA00022729"/>
    </source>
</evidence>
<feature type="transmembrane region" description="Helical" evidence="4">
    <location>
        <begin position="21"/>
        <end position="45"/>
    </location>
</feature>
<evidence type="ECO:0000256" key="1">
    <source>
        <dbReference type="ARBA" id="ARBA00004196"/>
    </source>
</evidence>
<comment type="subcellular location">
    <subcellularLocation>
        <location evidence="1">Cell envelope</location>
    </subcellularLocation>
</comment>
<name>A0A8J7H516_9FIRM</name>